<dbReference type="SUPFAM" id="SSF88713">
    <property type="entry name" value="Glycoside hydrolase/deacetylase"/>
    <property type="match status" value="1"/>
</dbReference>
<dbReference type="KEGG" id="hakz:J0X25_04225"/>
<dbReference type="InterPro" id="IPR011330">
    <property type="entry name" value="Glyco_hydro/deAcase_b/a-brl"/>
</dbReference>
<evidence type="ECO:0000259" key="4">
    <source>
        <dbReference type="PROSITE" id="PS51677"/>
    </source>
</evidence>
<dbReference type="AlphaFoldDB" id="A0A8A2VHN8"/>
<evidence type="ECO:0000313" key="5">
    <source>
        <dbReference type="EMBL" id="QSX00178.1"/>
    </source>
</evidence>
<dbReference type="PROSITE" id="PS51677">
    <property type="entry name" value="NODB"/>
    <property type="match status" value="1"/>
</dbReference>
<dbReference type="RefSeq" id="WP_207289898.1">
    <property type="nucleotide sequence ID" value="NZ_CP071462.1"/>
</dbReference>
<dbReference type="GO" id="GO:0005576">
    <property type="term" value="C:extracellular region"/>
    <property type="evidence" value="ECO:0007669"/>
    <property type="project" value="UniProtKB-SubCell"/>
</dbReference>
<gene>
    <name evidence="5" type="ORF">J0X25_04225</name>
</gene>
<dbReference type="EMBL" id="CP071462">
    <property type="protein sequence ID" value="QSX00178.1"/>
    <property type="molecule type" value="Genomic_DNA"/>
</dbReference>
<dbReference type="CDD" id="cd10970">
    <property type="entry name" value="CE4_DAC_u1_6s"/>
    <property type="match status" value="1"/>
</dbReference>
<dbReference type="PROSITE" id="PS51257">
    <property type="entry name" value="PROKAR_LIPOPROTEIN"/>
    <property type="match status" value="1"/>
</dbReference>
<sequence>MNRRTYLVTATAASLSLAGCTGSRDSKPRNGDDPESPSDGPSNDRPDGTEYPGAAGTADDFEALERWTVTGGRLTADPNRSVVGSQSGRIEVPEANQTATLAKTFPEPRDLSAVSPGIAAATNEMVVPWLHLIDDDGNRITHRHAVSGNLPLMRYDFGVDAVDSGFDATRVREVRLQVWTPDGESRTVWFDDLHFAPMPETGRVMIQFDDCHVTDYTEALPILEEYGYPAVTFVNSDYVDGGEVGGDTRLTTDHLRELRDAGWCVANHTETHPRLPDLSRAEQEAEIRDSKAWLEDRGFEDGAQYFAYPFGRFDATTIELVDEYHAIGFAGGLPAHGHVANTQLAPRIGDPDADRVRTALERTVELRGITSIFFHRLEGDDLAAFETMVETIHEYESRGDLEVILPADLEREFLY</sequence>
<accession>A0A8A2VHN8</accession>
<feature type="region of interest" description="Disordered" evidence="3">
    <location>
        <begin position="19"/>
        <end position="59"/>
    </location>
</feature>
<dbReference type="Proteomes" id="UP000663203">
    <property type="component" value="Chromosome"/>
</dbReference>
<evidence type="ECO:0000256" key="3">
    <source>
        <dbReference type="SAM" id="MobiDB-lite"/>
    </source>
</evidence>
<keyword evidence="2" id="KW-0732">Signal</keyword>
<feature type="domain" description="NodB homology" evidence="4">
    <location>
        <begin position="202"/>
        <end position="415"/>
    </location>
</feature>
<dbReference type="PANTHER" id="PTHR34216">
    <property type="match status" value="1"/>
</dbReference>
<comment type="subcellular location">
    <subcellularLocation>
        <location evidence="1">Secreted</location>
    </subcellularLocation>
</comment>
<dbReference type="InterPro" id="IPR002509">
    <property type="entry name" value="NODB_dom"/>
</dbReference>
<reference evidence="5 6" key="1">
    <citation type="submission" date="2021-03" db="EMBL/GenBank/DDBJ databases">
        <title>Haloterrigena longa sp. nov. and Haloterrigena limicola sp. nov., extremely halophilic archaea isolated from a salt lake.</title>
        <authorList>
            <person name="Henglin C."/>
        </authorList>
    </citation>
    <scope>NUCLEOTIDE SEQUENCE [LARGE SCALE GENOMIC DNA]</scope>
    <source>
        <strain evidence="5 6">KZCA68</strain>
    </source>
</reference>
<dbReference type="GeneID" id="63186484"/>
<dbReference type="GO" id="GO:0016810">
    <property type="term" value="F:hydrolase activity, acting on carbon-nitrogen (but not peptide) bonds"/>
    <property type="evidence" value="ECO:0007669"/>
    <property type="project" value="InterPro"/>
</dbReference>
<keyword evidence="6" id="KW-1185">Reference proteome</keyword>
<proteinExistence type="predicted"/>
<protein>
    <submittedName>
        <fullName evidence="5">Polysaccharide deacetylase family protein</fullName>
    </submittedName>
</protein>
<dbReference type="GO" id="GO:0005975">
    <property type="term" value="P:carbohydrate metabolic process"/>
    <property type="evidence" value="ECO:0007669"/>
    <property type="project" value="InterPro"/>
</dbReference>
<organism evidence="5 6">
    <name type="scientific">Haloterrigena alkaliphila</name>
    <dbReference type="NCBI Taxonomy" id="2816475"/>
    <lineage>
        <taxon>Archaea</taxon>
        <taxon>Methanobacteriati</taxon>
        <taxon>Methanobacteriota</taxon>
        <taxon>Stenosarchaea group</taxon>
        <taxon>Halobacteria</taxon>
        <taxon>Halobacteriales</taxon>
        <taxon>Natrialbaceae</taxon>
        <taxon>Haloterrigena</taxon>
    </lineage>
</organism>
<evidence type="ECO:0000313" key="6">
    <source>
        <dbReference type="Proteomes" id="UP000663203"/>
    </source>
</evidence>
<dbReference type="InterPro" id="IPR051398">
    <property type="entry name" value="Polysacch_Deacetylase"/>
</dbReference>
<name>A0A8A2VHN8_9EURY</name>
<evidence type="ECO:0000256" key="1">
    <source>
        <dbReference type="ARBA" id="ARBA00004613"/>
    </source>
</evidence>
<dbReference type="Gene3D" id="3.20.20.370">
    <property type="entry name" value="Glycoside hydrolase/deacetylase"/>
    <property type="match status" value="1"/>
</dbReference>
<dbReference type="Pfam" id="PF01522">
    <property type="entry name" value="Polysacc_deac_1"/>
    <property type="match status" value="1"/>
</dbReference>
<dbReference type="PANTHER" id="PTHR34216:SF3">
    <property type="entry name" value="POLY-BETA-1,6-N-ACETYL-D-GLUCOSAMINE N-DEACETYLASE"/>
    <property type="match status" value="1"/>
</dbReference>
<evidence type="ECO:0000256" key="2">
    <source>
        <dbReference type="ARBA" id="ARBA00022729"/>
    </source>
</evidence>